<dbReference type="EMBL" id="IACN01056758">
    <property type="protein sequence ID" value="LAB54053.1"/>
    <property type="molecule type" value="Transcribed_RNA"/>
</dbReference>
<reference evidence="1" key="2">
    <citation type="submission" date="2017-11" db="EMBL/GenBank/DDBJ databases">
        <title>Coralsnake Venomics: Analyses of Venom Gland Transcriptomes and Proteomes of Six Brazilian Taxa.</title>
        <authorList>
            <person name="Aird S.D."/>
            <person name="Jorge da Silva N."/>
            <person name="Qiu L."/>
            <person name="Villar-Briones A."/>
            <person name="Aparecida-Saddi V."/>
            <person name="Campos-Telles M.P."/>
            <person name="Grau M."/>
            <person name="Mikheyev A.S."/>
        </authorList>
    </citation>
    <scope>NUCLEOTIDE SEQUENCE</scope>
    <source>
        <tissue evidence="1">Venom_gland</tissue>
    </source>
</reference>
<dbReference type="EMBL" id="IACN01056761">
    <property type="protein sequence ID" value="LAB54061.1"/>
    <property type="molecule type" value="Transcribed_RNA"/>
</dbReference>
<evidence type="ECO:0000313" key="1">
    <source>
        <dbReference type="EMBL" id="LAB54061.1"/>
    </source>
</evidence>
<accession>A0A2D4P7T9</accession>
<sequence>MNEEAPLGASRPTAWVWTSCKARDDNMVTITMPAFLHLRSPAKLTHYKRRTPELFLTGTDVPFSSTTTGRRFLPDLTRADVSFYFLRWYKRNASLRIVSQPLLRTTWCCPALAASSSPPVPSFHALGGQRF</sequence>
<protein>
    <submittedName>
        <fullName evidence="1">Uncharacterized protein</fullName>
    </submittedName>
</protein>
<reference evidence="1" key="1">
    <citation type="submission" date="2017-07" db="EMBL/GenBank/DDBJ databases">
        <authorList>
            <person name="Mikheyev A."/>
            <person name="Grau M."/>
        </authorList>
    </citation>
    <scope>NUCLEOTIDE SEQUENCE</scope>
    <source>
        <tissue evidence="1">Venom_gland</tissue>
    </source>
</reference>
<name>A0A2D4P7T9_MICSU</name>
<proteinExistence type="predicted"/>
<organism evidence="1">
    <name type="scientific">Micrurus surinamensis</name>
    <name type="common">Surinam coral snake</name>
    <dbReference type="NCBI Taxonomy" id="129470"/>
    <lineage>
        <taxon>Eukaryota</taxon>
        <taxon>Metazoa</taxon>
        <taxon>Chordata</taxon>
        <taxon>Craniata</taxon>
        <taxon>Vertebrata</taxon>
        <taxon>Euteleostomi</taxon>
        <taxon>Lepidosauria</taxon>
        <taxon>Squamata</taxon>
        <taxon>Bifurcata</taxon>
        <taxon>Unidentata</taxon>
        <taxon>Episquamata</taxon>
        <taxon>Toxicofera</taxon>
        <taxon>Serpentes</taxon>
        <taxon>Colubroidea</taxon>
        <taxon>Elapidae</taxon>
        <taxon>Elapinae</taxon>
        <taxon>Micrurus</taxon>
    </lineage>
</organism>
<dbReference type="EMBL" id="IACN01056759">
    <property type="protein sequence ID" value="LAB54056.1"/>
    <property type="molecule type" value="Transcribed_RNA"/>
</dbReference>
<dbReference type="AlphaFoldDB" id="A0A2D4P7T9"/>